<dbReference type="PANTHER" id="PTHR46169">
    <property type="entry name" value="DNA REPLICATION-RELATED ELEMENT FACTOR, ISOFORM A"/>
    <property type="match status" value="1"/>
</dbReference>
<reference evidence="6 7" key="1">
    <citation type="journal article" date="2007" name="Nature">
        <title>Evolution of genes and genomes on the Drosophila phylogeny.</title>
        <authorList>
            <consortium name="Drosophila 12 Genomes Consortium"/>
            <person name="Clark A.G."/>
            <person name="Eisen M.B."/>
            <person name="Smith D.R."/>
            <person name="Bergman C.M."/>
            <person name="Oliver B."/>
            <person name="Markow T.A."/>
            <person name="Kaufman T.C."/>
            <person name="Kellis M."/>
            <person name="Gelbart W."/>
            <person name="Iyer V.N."/>
            <person name="Pollard D.A."/>
            <person name="Sackton T.B."/>
            <person name="Larracuente A.M."/>
            <person name="Singh N.D."/>
            <person name="Abad J.P."/>
            <person name="Abt D.N."/>
            <person name="Adryan B."/>
            <person name="Aguade M."/>
            <person name="Akashi H."/>
            <person name="Anderson W.W."/>
            <person name="Aquadro C.F."/>
            <person name="Ardell D.H."/>
            <person name="Arguello R."/>
            <person name="Artieri C.G."/>
            <person name="Barbash D.A."/>
            <person name="Barker D."/>
            <person name="Barsanti P."/>
            <person name="Batterham P."/>
            <person name="Batzoglou S."/>
            <person name="Begun D."/>
            <person name="Bhutkar A."/>
            <person name="Blanco E."/>
            <person name="Bosak S.A."/>
            <person name="Bradley R.K."/>
            <person name="Brand A.D."/>
            <person name="Brent M.R."/>
            <person name="Brooks A.N."/>
            <person name="Brown R.H."/>
            <person name="Butlin R.K."/>
            <person name="Caggese C."/>
            <person name="Calvi B.R."/>
            <person name="Bernardo de Carvalho A."/>
            <person name="Caspi A."/>
            <person name="Castrezana S."/>
            <person name="Celniker S.E."/>
            <person name="Chang J.L."/>
            <person name="Chapple C."/>
            <person name="Chatterji S."/>
            <person name="Chinwalla A."/>
            <person name="Civetta A."/>
            <person name="Clifton S.W."/>
            <person name="Comeron J.M."/>
            <person name="Costello J.C."/>
            <person name="Coyne J.A."/>
            <person name="Daub J."/>
            <person name="David R.G."/>
            <person name="Delcher A.L."/>
            <person name="Delehaunty K."/>
            <person name="Do C.B."/>
            <person name="Ebling H."/>
            <person name="Edwards K."/>
            <person name="Eickbush T."/>
            <person name="Evans J.D."/>
            <person name="Filipski A."/>
            <person name="Findeiss S."/>
            <person name="Freyhult E."/>
            <person name="Fulton L."/>
            <person name="Fulton R."/>
            <person name="Garcia A.C."/>
            <person name="Gardiner A."/>
            <person name="Garfield D.A."/>
            <person name="Garvin B.E."/>
            <person name="Gibson G."/>
            <person name="Gilbert D."/>
            <person name="Gnerre S."/>
            <person name="Godfrey J."/>
            <person name="Good R."/>
            <person name="Gotea V."/>
            <person name="Gravely B."/>
            <person name="Greenberg A.J."/>
            <person name="Griffiths-Jones S."/>
            <person name="Gross S."/>
            <person name="Guigo R."/>
            <person name="Gustafson E.A."/>
            <person name="Haerty W."/>
            <person name="Hahn M.W."/>
            <person name="Halligan D.L."/>
            <person name="Halpern A.L."/>
            <person name="Halter G.M."/>
            <person name="Han M.V."/>
            <person name="Heger A."/>
            <person name="Hillier L."/>
            <person name="Hinrichs A.S."/>
            <person name="Holmes I."/>
            <person name="Hoskins R.A."/>
            <person name="Hubisz M.J."/>
            <person name="Hultmark D."/>
            <person name="Huntley M.A."/>
            <person name="Jaffe D.B."/>
            <person name="Jagadeeshan S."/>
            <person name="Jeck W.R."/>
            <person name="Johnson J."/>
            <person name="Jones C.D."/>
            <person name="Jordan W.C."/>
            <person name="Karpen G.H."/>
            <person name="Kataoka E."/>
            <person name="Keightley P.D."/>
            <person name="Kheradpour P."/>
            <person name="Kirkness E.F."/>
            <person name="Koerich L.B."/>
            <person name="Kristiansen K."/>
            <person name="Kudrna D."/>
            <person name="Kulathinal R.J."/>
            <person name="Kumar S."/>
            <person name="Kwok R."/>
            <person name="Lander E."/>
            <person name="Langley C.H."/>
            <person name="Lapoint R."/>
            <person name="Lazzaro B.P."/>
            <person name="Lee S.J."/>
            <person name="Levesque L."/>
            <person name="Li R."/>
            <person name="Lin C.F."/>
            <person name="Lin M.F."/>
            <person name="Lindblad-Toh K."/>
            <person name="Llopart A."/>
            <person name="Long M."/>
            <person name="Low L."/>
            <person name="Lozovsky E."/>
            <person name="Lu J."/>
            <person name="Luo M."/>
            <person name="Machado C.A."/>
            <person name="Makalowski W."/>
            <person name="Marzo M."/>
            <person name="Matsuda M."/>
            <person name="Matzkin L."/>
            <person name="McAllister B."/>
            <person name="McBride C.S."/>
            <person name="McKernan B."/>
            <person name="McKernan K."/>
            <person name="Mendez-Lago M."/>
            <person name="Minx P."/>
            <person name="Mollenhauer M.U."/>
            <person name="Montooth K."/>
            <person name="Mount S.M."/>
            <person name="Mu X."/>
            <person name="Myers E."/>
            <person name="Negre B."/>
            <person name="Newfeld S."/>
            <person name="Nielsen R."/>
            <person name="Noor M.A."/>
            <person name="O'Grady P."/>
            <person name="Pachter L."/>
            <person name="Papaceit M."/>
            <person name="Parisi M.J."/>
            <person name="Parisi M."/>
            <person name="Parts L."/>
            <person name="Pedersen J.S."/>
            <person name="Pesole G."/>
            <person name="Phillippy A.M."/>
            <person name="Ponting C.P."/>
            <person name="Pop M."/>
            <person name="Porcelli D."/>
            <person name="Powell J.R."/>
            <person name="Prohaska S."/>
            <person name="Pruitt K."/>
            <person name="Puig M."/>
            <person name="Quesneville H."/>
            <person name="Ram K.R."/>
            <person name="Rand D."/>
            <person name="Rasmussen M.D."/>
            <person name="Reed L.K."/>
            <person name="Reenan R."/>
            <person name="Reily A."/>
            <person name="Remington K.A."/>
            <person name="Rieger T.T."/>
            <person name="Ritchie M.G."/>
            <person name="Robin C."/>
            <person name="Rogers Y.H."/>
            <person name="Rohde C."/>
            <person name="Rozas J."/>
            <person name="Rubenfield M.J."/>
            <person name="Ruiz A."/>
            <person name="Russo S."/>
            <person name="Salzberg S.L."/>
            <person name="Sanchez-Gracia A."/>
            <person name="Saranga D.J."/>
            <person name="Sato H."/>
            <person name="Schaeffer S.W."/>
            <person name="Schatz M.C."/>
            <person name="Schlenke T."/>
            <person name="Schwartz R."/>
            <person name="Segarra C."/>
            <person name="Singh R.S."/>
            <person name="Sirot L."/>
            <person name="Sirota M."/>
            <person name="Sisneros N.B."/>
            <person name="Smith C.D."/>
            <person name="Smith T.F."/>
            <person name="Spieth J."/>
            <person name="Stage D.E."/>
            <person name="Stark A."/>
            <person name="Stephan W."/>
            <person name="Strausberg R.L."/>
            <person name="Strempel S."/>
            <person name="Sturgill D."/>
            <person name="Sutton G."/>
            <person name="Sutton G.G."/>
            <person name="Tao W."/>
            <person name="Teichmann S."/>
            <person name="Tobari Y.N."/>
            <person name="Tomimura Y."/>
            <person name="Tsolas J.M."/>
            <person name="Valente V.L."/>
            <person name="Venter E."/>
            <person name="Venter J.C."/>
            <person name="Vicario S."/>
            <person name="Vieira F.G."/>
            <person name="Vilella A.J."/>
            <person name="Villasante A."/>
            <person name="Walenz B."/>
            <person name="Wang J."/>
            <person name="Wasserman M."/>
            <person name="Watts T."/>
            <person name="Wilson D."/>
            <person name="Wilson R.K."/>
            <person name="Wing R.A."/>
            <person name="Wolfner M.F."/>
            <person name="Wong A."/>
            <person name="Wong G.K."/>
            <person name="Wu C.I."/>
            <person name="Wu G."/>
            <person name="Yamamoto D."/>
            <person name="Yang H.P."/>
            <person name="Yang S.P."/>
            <person name="Yorke J.A."/>
            <person name="Yoshida K."/>
            <person name="Zdobnov E."/>
            <person name="Zhang P."/>
            <person name="Zhang Y."/>
            <person name="Zimin A.V."/>
            <person name="Baldwin J."/>
            <person name="Abdouelleil A."/>
            <person name="Abdulkadir J."/>
            <person name="Abebe A."/>
            <person name="Abera B."/>
            <person name="Abreu J."/>
            <person name="Acer S.C."/>
            <person name="Aftuck L."/>
            <person name="Alexander A."/>
            <person name="An P."/>
            <person name="Anderson E."/>
            <person name="Anderson S."/>
            <person name="Arachi H."/>
            <person name="Azer M."/>
            <person name="Bachantsang P."/>
            <person name="Barry A."/>
            <person name="Bayul T."/>
            <person name="Berlin A."/>
            <person name="Bessette D."/>
            <person name="Bloom T."/>
            <person name="Blye J."/>
            <person name="Boguslavskiy L."/>
            <person name="Bonnet C."/>
            <person name="Boukhgalter B."/>
            <person name="Bourzgui I."/>
            <person name="Brown A."/>
            <person name="Cahill P."/>
            <person name="Channer S."/>
            <person name="Cheshatsang Y."/>
            <person name="Chuda L."/>
            <person name="Citroen M."/>
            <person name="Collymore A."/>
            <person name="Cooke P."/>
            <person name="Costello M."/>
            <person name="D'Aco K."/>
            <person name="Daza R."/>
            <person name="De Haan G."/>
            <person name="DeGray S."/>
            <person name="DeMaso C."/>
            <person name="Dhargay N."/>
            <person name="Dooley K."/>
            <person name="Dooley E."/>
            <person name="Doricent M."/>
            <person name="Dorje P."/>
            <person name="Dorjee K."/>
            <person name="Dupes A."/>
            <person name="Elong R."/>
            <person name="Falk J."/>
            <person name="Farina A."/>
            <person name="Faro S."/>
            <person name="Ferguson D."/>
            <person name="Fisher S."/>
            <person name="Foley C.D."/>
            <person name="Franke A."/>
            <person name="Friedrich D."/>
            <person name="Gadbois L."/>
            <person name="Gearin G."/>
            <person name="Gearin C.R."/>
            <person name="Giannoukos G."/>
            <person name="Goode T."/>
            <person name="Graham J."/>
            <person name="Grandbois E."/>
            <person name="Grewal S."/>
            <person name="Gyaltsen K."/>
            <person name="Hafez N."/>
            <person name="Hagos B."/>
            <person name="Hall J."/>
            <person name="Henson C."/>
            <person name="Hollinger A."/>
            <person name="Honan T."/>
            <person name="Huard M.D."/>
            <person name="Hughes L."/>
            <person name="Hurhula B."/>
            <person name="Husby M.E."/>
            <person name="Kamat A."/>
            <person name="Kanga B."/>
            <person name="Kashin S."/>
            <person name="Khazanovich D."/>
            <person name="Kisner P."/>
            <person name="Lance K."/>
            <person name="Lara M."/>
            <person name="Lee W."/>
            <person name="Lennon N."/>
            <person name="Letendre F."/>
            <person name="LeVine R."/>
            <person name="Lipovsky A."/>
            <person name="Liu X."/>
            <person name="Liu J."/>
            <person name="Liu S."/>
            <person name="Lokyitsang T."/>
            <person name="Lokyitsang Y."/>
            <person name="Lubonja R."/>
            <person name="Lui A."/>
            <person name="MacDonald P."/>
            <person name="Magnisalis V."/>
            <person name="Maru K."/>
            <person name="Matthews C."/>
            <person name="McCusker W."/>
            <person name="McDonough S."/>
            <person name="Mehta T."/>
            <person name="Meldrim J."/>
            <person name="Meneus L."/>
            <person name="Mihai O."/>
            <person name="Mihalev A."/>
            <person name="Mihova T."/>
            <person name="Mittelman R."/>
            <person name="Mlenga V."/>
            <person name="Montmayeur A."/>
            <person name="Mulrain L."/>
            <person name="Navidi A."/>
            <person name="Naylor J."/>
            <person name="Negash T."/>
            <person name="Nguyen T."/>
            <person name="Nguyen N."/>
            <person name="Nicol R."/>
            <person name="Norbu C."/>
            <person name="Norbu N."/>
            <person name="Novod N."/>
            <person name="O'Neill B."/>
            <person name="Osman S."/>
            <person name="Markiewicz E."/>
            <person name="Oyono O.L."/>
            <person name="Patti C."/>
            <person name="Phunkhang P."/>
            <person name="Pierre F."/>
            <person name="Priest M."/>
            <person name="Raghuraman S."/>
            <person name="Rege F."/>
            <person name="Reyes R."/>
            <person name="Rise C."/>
            <person name="Rogov P."/>
            <person name="Ross K."/>
            <person name="Ryan E."/>
            <person name="Settipalli S."/>
            <person name="Shea T."/>
            <person name="Sherpa N."/>
            <person name="Shi L."/>
            <person name="Shih D."/>
            <person name="Sparrow T."/>
            <person name="Spaulding J."/>
            <person name="Stalker J."/>
            <person name="Stange-Thomann N."/>
            <person name="Stavropoulos S."/>
            <person name="Stone C."/>
            <person name="Strader C."/>
            <person name="Tesfaye S."/>
            <person name="Thomson T."/>
            <person name="Thoulutsang Y."/>
            <person name="Thoulutsang D."/>
            <person name="Topham K."/>
            <person name="Topping I."/>
            <person name="Tsamla T."/>
            <person name="Vassiliev H."/>
            <person name="Vo A."/>
            <person name="Wangchuk T."/>
            <person name="Wangdi T."/>
            <person name="Weiand M."/>
            <person name="Wilkinson J."/>
            <person name="Wilson A."/>
            <person name="Yadav S."/>
            <person name="Young G."/>
            <person name="Yu Q."/>
            <person name="Zembek L."/>
            <person name="Zhong D."/>
            <person name="Zimmer A."/>
            <person name="Zwirko Z."/>
            <person name="Jaffe D.B."/>
            <person name="Alvarez P."/>
            <person name="Brockman W."/>
            <person name="Butler J."/>
            <person name="Chin C."/>
            <person name="Gnerre S."/>
            <person name="Grabherr M."/>
            <person name="Kleber M."/>
            <person name="Mauceli E."/>
            <person name="MacCallum I."/>
        </authorList>
    </citation>
    <scope>NUCLEOTIDE SEQUENCE [LARGE SCALE GENOMIC DNA]</scope>
    <source>
        <strain evidence="7">Tai18E2 / Tucson 14021-0261.01</strain>
    </source>
</reference>
<dbReference type="OrthoDB" id="10043784at2759"/>
<dbReference type="InterPro" id="IPR036236">
    <property type="entry name" value="Znf_C2H2_sf"/>
</dbReference>
<dbReference type="SUPFAM" id="SSF140996">
    <property type="entry name" value="Hermes dimerisation domain"/>
    <property type="match status" value="1"/>
</dbReference>
<organism evidence="6 7">
    <name type="scientific">Drosophila yakuba</name>
    <name type="common">Fruit fly</name>
    <dbReference type="NCBI Taxonomy" id="7245"/>
    <lineage>
        <taxon>Eukaryota</taxon>
        <taxon>Metazoa</taxon>
        <taxon>Ecdysozoa</taxon>
        <taxon>Arthropoda</taxon>
        <taxon>Hexapoda</taxon>
        <taxon>Insecta</taxon>
        <taxon>Pterygota</taxon>
        <taxon>Neoptera</taxon>
        <taxon>Endopterygota</taxon>
        <taxon>Diptera</taxon>
        <taxon>Brachycera</taxon>
        <taxon>Muscomorpha</taxon>
        <taxon>Ephydroidea</taxon>
        <taxon>Drosophilidae</taxon>
        <taxon>Drosophila</taxon>
        <taxon>Sophophora</taxon>
    </lineage>
</organism>
<dbReference type="InterPro" id="IPR052717">
    <property type="entry name" value="Vacuolar_transposase_reg"/>
</dbReference>
<keyword evidence="2 4" id="KW-0863">Zinc-finger</keyword>
<dbReference type="PANTHER" id="PTHR46169:SF29">
    <property type="entry name" value="DNA REPLICATION-RELATED ELEMENT FACTOR, ISOFORM A"/>
    <property type="match status" value="1"/>
</dbReference>
<evidence type="ECO:0000256" key="4">
    <source>
        <dbReference type="PROSITE-ProRule" id="PRU00027"/>
    </source>
</evidence>
<dbReference type="SMART" id="SM00614">
    <property type="entry name" value="ZnF_BED"/>
    <property type="match status" value="1"/>
</dbReference>
<evidence type="ECO:0000256" key="1">
    <source>
        <dbReference type="ARBA" id="ARBA00022723"/>
    </source>
</evidence>
<dbReference type="HOGENOM" id="CLU_416370_0_0_1"/>
<evidence type="ECO:0000313" key="6">
    <source>
        <dbReference type="EMBL" id="EDW88348.2"/>
    </source>
</evidence>
<dbReference type="SMR" id="B4P3P7"/>
<dbReference type="KEGG" id="dya:Dyak_GE18680"/>
<proteinExistence type="predicted"/>
<evidence type="ECO:0000313" key="7">
    <source>
        <dbReference type="Proteomes" id="UP000002282"/>
    </source>
</evidence>
<dbReference type="AlphaFoldDB" id="B4P3P7"/>
<feature type="domain" description="BED-type" evidence="5">
    <location>
        <begin position="4"/>
        <end position="47"/>
    </location>
</feature>
<dbReference type="GO" id="GO:0006357">
    <property type="term" value="P:regulation of transcription by RNA polymerase II"/>
    <property type="evidence" value="ECO:0007669"/>
    <property type="project" value="TreeGrafter"/>
</dbReference>
<dbReference type="Pfam" id="PF02892">
    <property type="entry name" value="zf-BED"/>
    <property type="match status" value="1"/>
</dbReference>
<dbReference type="eggNOG" id="KOG1121">
    <property type="taxonomic scope" value="Eukaryota"/>
</dbReference>
<dbReference type="GO" id="GO:0008270">
    <property type="term" value="F:zinc ion binding"/>
    <property type="evidence" value="ECO:0007669"/>
    <property type="project" value="UniProtKB-KW"/>
</dbReference>
<sequence>MPTMSRSKIWKFYDKLDRNSAQCQLCEKVIKTCGNTSNLMKHMKTHPQIDLFDDDTVVERGIYKRREQDDKLRFRKVLPIKEESSDFHCELLFKAAKDAGSIIEQDDQGMTKAAAEDHISMQSVGYAWVTPEATDSRTETVGGEDIIEFEPKEELEEPEKNPLHQIQAVQFAGLDNLKMGEPLSSRSSFHQDVAFFVCRDRQPLQIVQGEGFKHLLKVLCPIYEPPSAAELEAIINRESEMRRSKLRQQLAAIPTLSLSCSVHTKAESQSWMELVAHFHEGRQRISRTLSVMRVPDLFTSNEIVERMEQVCQRFDIPKSKICCVTTRSSQLLEDAVATFLGASHHVPCFADHLNSLLEAVVQRPEICDLRDRVRPYVQSTVEMDGHSLQINPQLNSIHRPISTYDMLDLYLKHTLVQDPLLLSRAEVDLCQQLLDVLRPLTSSMRELTRAPYPAASTALPIAQTLINELKQEKSAEHKVARELRLFIVQQLEENFESMERNLHLAMASLLDPRFRNIPFQSGALVAQYMTQLYDMMQAYLDSGESAAVKDPEDRDHYDIWAAFKSFSHEKQRLVNGSSGADADDEISRYFCAGMSTLRADPFEIWEELAKAHPFLHSEAQRYLHIPATAEPADRLFTADGAAVTAQYAALIENNMENVLFMADVPTKEWQL</sequence>
<dbReference type="SUPFAM" id="SSF53098">
    <property type="entry name" value="Ribonuclease H-like"/>
    <property type="match status" value="1"/>
</dbReference>
<name>B4P3P7_DROYA</name>
<keyword evidence="1" id="KW-0479">Metal-binding</keyword>
<evidence type="ECO:0000259" key="5">
    <source>
        <dbReference type="PROSITE" id="PS50808"/>
    </source>
</evidence>
<dbReference type="GO" id="GO:0003677">
    <property type="term" value="F:DNA binding"/>
    <property type="evidence" value="ECO:0007669"/>
    <property type="project" value="InterPro"/>
</dbReference>
<gene>
    <name evidence="6" type="primary">Dyak\GE18680</name>
    <name evidence="6" type="synonym">dyak_GLEANR_2465</name>
    <name evidence="6" type="synonym">GE18680</name>
    <name evidence="6" type="ORF">Dyak_GE18680</name>
</gene>
<reference evidence="6 7" key="2">
    <citation type="journal article" date="2007" name="PLoS Biol.">
        <title>Principles of genome evolution in the Drosophila melanogaster species group.</title>
        <authorList>
            <person name="Ranz J.M."/>
            <person name="Maurin D."/>
            <person name="Chan Y.S."/>
            <person name="von Grotthuss M."/>
            <person name="Hillier L.W."/>
            <person name="Roote J."/>
            <person name="Ashburner M."/>
            <person name="Bergman C.M."/>
        </authorList>
    </citation>
    <scope>NUCLEOTIDE SEQUENCE [LARGE SCALE GENOMIC DNA]</scope>
    <source>
        <strain evidence="7">Tai18E2 / Tucson 14021-0261.01</strain>
    </source>
</reference>
<protein>
    <recommendedName>
        <fullName evidence="5">BED-type domain-containing protein</fullName>
    </recommendedName>
</protein>
<dbReference type="EMBL" id="CM000157">
    <property type="protein sequence ID" value="EDW88348.2"/>
    <property type="molecule type" value="Genomic_DNA"/>
</dbReference>
<dbReference type="InterPro" id="IPR003656">
    <property type="entry name" value="Znf_BED"/>
</dbReference>
<evidence type="ECO:0000256" key="2">
    <source>
        <dbReference type="ARBA" id="ARBA00022771"/>
    </source>
</evidence>
<keyword evidence="3" id="KW-0862">Zinc</keyword>
<evidence type="ECO:0000256" key="3">
    <source>
        <dbReference type="ARBA" id="ARBA00022833"/>
    </source>
</evidence>
<dbReference type="SUPFAM" id="SSF57667">
    <property type="entry name" value="beta-beta-alpha zinc fingers"/>
    <property type="match status" value="1"/>
</dbReference>
<dbReference type="GO" id="GO:0005634">
    <property type="term" value="C:nucleus"/>
    <property type="evidence" value="ECO:0007669"/>
    <property type="project" value="TreeGrafter"/>
</dbReference>
<dbReference type="Proteomes" id="UP000002282">
    <property type="component" value="Chromosome 2L"/>
</dbReference>
<keyword evidence="7" id="KW-1185">Reference proteome</keyword>
<dbReference type="PROSITE" id="PS50808">
    <property type="entry name" value="ZF_BED"/>
    <property type="match status" value="1"/>
</dbReference>
<dbReference type="InterPro" id="IPR012337">
    <property type="entry name" value="RNaseH-like_sf"/>
</dbReference>
<accession>B4P3P7</accession>